<accession>A0A069RAQ4</accession>
<gene>
    <name evidence="2" type="ORF">CLIT_23c03920</name>
</gene>
<dbReference type="eggNOG" id="ENOG5034C1H">
    <property type="taxonomic scope" value="Bacteria"/>
</dbReference>
<keyword evidence="3" id="KW-1185">Reference proteome</keyword>
<evidence type="ECO:0000313" key="2">
    <source>
        <dbReference type="EMBL" id="KDR94119.1"/>
    </source>
</evidence>
<dbReference type="OrthoDB" id="9982125at2"/>
<dbReference type="RefSeq" id="WP_038268023.1">
    <property type="nucleotide sequence ID" value="NZ_FSRH01000003.1"/>
</dbReference>
<evidence type="ECO:0000313" key="3">
    <source>
        <dbReference type="Proteomes" id="UP000027946"/>
    </source>
</evidence>
<proteinExistence type="predicted"/>
<organism evidence="2 3">
    <name type="scientific">Peptoclostridium litorale DSM 5388</name>
    <dbReference type="NCBI Taxonomy" id="1121324"/>
    <lineage>
        <taxon>Bacteria</taxon>
        <taxon>Bacillati</taxon>
        <taxon>Bacillota</taxon>
        <taxon>Clostridia</taxon>
        <taxon>Peptostreptococcales</taxon>
        <taxon>Peptoclostridiaceae</taxon>
        <taxon>Peptoclostridium</taxon>
    </lineage>
</organism>
<feature type="compositionally biased region" description="Basic and acidic residues" evidence="1">
    <location>
        <begin position="7"/>
        <end position="33"/>
    </location>
</feature>
<dbReference type="AlphaFoldDB" id="A0A069RAQ4"/>
<reference evidence="2 3" key="1">
    <citation type="submission" date="2014-03" db="EMBL/GenBank/DDBJ databases">
        <title>Genome sequence of Clostridium litorale W6, DSM 5388.</title>
        <authorList>
            <person name="Poehlein A."/>
            <person name="Jagirdar A."/>
            <person name="Khonsari B."/>
            <person name="Chibani C.M."/>
            <person name="Gutierrez Gutierrez D.A."/>
            <person name="Davydova E."/>
            <person name="Alghaithi H.S."/>
            <person name="Nair K.P."/>
            <person name="Dhamotharan K."/>
            <person name="Chandran L."/>
            <person name="G W."/>
            <person name="Daniel R."/>
        </authorList>
    </citation>
    <scope>NUCLEOTIDE SEQUENCE [LARGE SCALE GENOMIC DNA]</scope>
    <source>
        <strain evidence="2 3">W6</strain>
    </source>
</reference>
<protein>
    <submittedName>
        <fullName evidence="2">Uncharacterized protein</fullName>
    </submittedName>
</protein>
<dbReference type="Proteomes" id="UP000027946">
    <property type="component" value="Unassembled WGS sequence"/>
</dbReference>
<feature type="region of interest" description="Disordered" evidence="1">
    <location>
        <begin position="1"/>
        <end position="33"/>
    </location>
</feature>
<name>A0A069RAQ4_PEPLI</name>
<sequence length="101" mass="12483">MPYRGEAVGRSRDKDKKMFRESSKQRYEIEKKETEKELHDNKIEIEKLLNEDFEYYETKKEHGISYAVFKEKGKDNFRELKFEYEENYSHLKDMWTIEVED</sequence>
<comment type="caution">
    <text evidence="2">The sequence shown here is derived from an EMBL/GenBank/DDBJ whole genome shotgun (WGS) entry which is preliminary data.</text>
</comment>
<evidence type="ECO:0000256" key="1">
    <source>
        <dbReference type="SAM" id="MobiDB-lite"/>
    </source>
</evidence>
<dbReference type="EMBL" id="JJMM01000026">
    <property type="protein sequence ID" value="KDR94119.1"/>
    <property type="molecule type" value="Genomic_DNA"/>
</dbReference>